<reference evidence="1 2" key="1">
    <citation type="submission" date="2015-04" db="EMBL/GenBank/DDBJ databases">
        <title>The draft genome sequence of Fusarium langsethiae, a T-2/HT-2 mycotoxin producer.</title>
        <authorList>
            <person name="Lysoe E."/>
            <person name="Divon H.H."/>
            <person name="Terzi V."/>
            <person name="Orru L."/>
            <person name="Lamontanara A."/>
            <person name="Kolseth A.-K."/>
            <person name="Frandsen R.J."/>
            <person name="Nielsen K."/>
            <person name="Thrane U."/>
        </authorList>
    </citation>
    <scope>NUCLEOTIDE SEQUENCE [LARGE SCALE GENOMIC DNA]</scope>
    <source>
        <strain evidence="1 2">Fl201059</strain>
    </source>
</reference>
<organism evidence="1 2">
    <name type="scientific">Fusarium langsethiae</name>
    <dbReference type="NCBI Taxonomy" id="179993"/>
    <lineage>
        <taxon>Eukaryota</taxon>
        <taxon>Fungi</taxon>
        <taxon>Dikarya</taxon>
        <taxon>Ascomycota</taxon>
        <taxon>Pezizomycotina</taxon>
        <taxon>Sordariomycetes</taxon>
        <taxon>Hypocreomycetidae</taxon>
        <taxon>Hypocreales</taxon>
        <taxon>Nectriaceae</taxon>
        <taxon>Fusarium</taxon>
    </lineage>
</organism>
<accession>A0A0M9EXG9</accession>
<dbReference type="EMBL" id="JXCE01000094">
    <property type="protein sequence ID" value="KPA41506.1"/>
    <property type="molecule type" value="Genomic_DNA"/>
</dbReference>
<name>A0A0M9EXG9_FUSLA</name>
<protein>
    <submittedName>
        <fullName evidence="1">Uncharacterized protein</fullName>
    </submittedName>
</protein>
<dbReference type="Proteomes" id="UP000037904">
    <property type="component" value="Unassembled WGS sequence"/>
</dbReference>
<dbReference type="AlphaFoldDB" id="A0A0M9EXG9"/>
<gene>
    <name evidence="1" type="ORF">FLAG1_05597</name>
</gene>
<sequence length="92" mass="9982">MIHPELHLPPKLVAKLTLLQFDLSCLDGGSGTGNTWISKTVLDVEASIPRSSPEAHKVPSSYKTSSPLPVFPSLFSLFHSILIKLLVFASLL</sequence>
<evidence type="ECO:0000313" key="1">
    <source>
        <dbReference type="EMBL" id="KPA41506.1"/>
    </source>
</evidence>
<keyword evidence="2" id="KW-1185">Reference proteome</keyword>
<proteinExistence type="predicted"/>
<comment type="caution">
    <text evidence="1">The sequence shown here is derived from an EMBL/GenBank/DDBJ whole genome shotgun (WGS) entry which is preliminary data.</text>
</comment>
<evidence type="ECO:0000313" key="2">
    <source>
        <dbReference type="Proteomes" id="UP000037904"/>
    </source>
</evidence>